<sequence length="387" mass="41923">MTDTTLLDITMLPADGRFGSGPSKIREAQLEYLTQEGAQLMGTSHRQQPIKDVVESIQNGIRNLYKLPADYEVVMSNGGATAFWDMACACLIEKKAAFGSFGSFSAKFAASVANTPFIDAPVIFKANYGMYALPRATGDASDADVFAWAHNETSTGVLAPVHRVTGARSDALMLVDGTSAAAGTVIDPREIDVYYFSPQKGFGSDGGLWVAIVSPAAIERAEKIEARAAEHPEEGRWVPPFLSFTKAVANSRKHQTLNTPALATLLLMNNQIDWLIKQGGLDWAQEHCTHSASMLYRWAEASDYATPFVLNEGARSTVVVTIDIDEELSASEITRALRANGIVDVSGYRGLGRNQLRIGVFPSVDTDDVEALTHCVDAVVEQMRANR</sequence>
<proteinExistence type="inferred from homology"/>
<dbReference type="GO" id="GO:0030170">
    <property type="term" value="F:pyridoxal phosphate binding"/>
    <property type="evidence" value="ECO:0007669"/>
    <property type="project" value="UniProtKB-UniRule"/>
</dbReference>
<dbReference type="GO" id="GO:0004648">
    <property type="term" value="F:O-phospho-L-serine:2-oxoglutarate aminotransferase activity"/>
    <property type="evidence" value="ECO:0007669"/>
    <property type="project" value="UniProtKB-UniRule"/>
</dbReference>
<reference evidence="15 16" key="1">
    <citation type="submission" date="2017-12" db="EMBL/GenBank/DDBJ databases">
        <title>Phylogenetic diversity of female urinary microbiome.</title>
        <authorList>
            <person name="Thomas-White K."/>
            <person name="Wolfe A.J."/>
        </authorList>
    </citation>
    <scope>NUCLEOTIDE SEQUENCE [LARGE SCALE GENOMIC DNA]</scope>
    <source>
        <strain evidence="15 16">UMB0064</strain>
    </source>
</reference>
<dbReference type="InterPro" id="IPR022278">
    <property type="entry name" value="Pser_aminoTfrase"/>
</dbReference>
<dbReference type="Proteomes" id="UP000242263">
    <property type="component" value="Unassembled WGS sequence"/>
</dbReference>
<dbReference type="GO" id="GO:0008615">
    <property type="term" value="P:pyridoxine biosynthetic process"/>
    <property type="evidence" value="ECO:0007669"/>
    <property type="project" value="UniProtKB-UniRule"/>
</dbReference>
<keyword evidence="8 13" id="KW-0663">Pyridoxal phosphate</keyword>
<dbReference type="HAMAP" id="MF_00160">
    <property type="entry name" value="SerC_aminotrans_5"/>
    <property type="match status" value="1"/>
</dbReference>
<dbReference type="PANTHER" id="PTHR21152:SF40">
    <property type="entry name" value="ALANINE--GLYOXYLATE AMINOTRANSFERASE"/>
    <property type="match status" value="1"/>
</dbReference>
<evidence type="ECO:0000313" key="15">
    <source>
        <dbReference type="EMBL" id="PKZ15094.1"/>
    </source>
</evidence>
<gene>
    <name evidence="13" type="primary">serC</name>
    <name evidence="15" type="ORF">CYJ32_06290</name>
</gene>
<evidence type="ECO:0000256" key="6">
    <source>
        <dbReference type="ARBA" id="ARBA00022605"/>
    </source>
</evidence>
<feature type="binding site" evidence="13">
    <location>
        <begin position="258"/>
        <end position="259"/>
    </location>
    <ligand>
        <name>pyridoxal 5'-phosphate</name>
        <dbReference type="ChEBI" id="CHEBI:597326"/>
    </ligand>
</feature>
<dbReference type="AlphaFoldDB" id="A0A2I1M4R2"/>
<dbReference type="InterPro" id="IPR015421">
    <property type="entry name" value="PyrdxlP-dep_Trfase_major"/>
</dbReference>
<dbReference type="GO" id="GO:0019265">
    <property type="term" value="P:glycine biosynthetic process, by transamination of glyoxylate"/>
    <property type="evidence" value="ECO:0007669"/>
    <property type="project" value="TreeGrafter"/>
</dbReference>
<keyword evidence="5 13" id="KW-0032">Aminotransferase</keyword>
<dbReference type="RefSeq" id="WP_101541488.1">
    <property type="nucleotide sequence ID" value="NZ_PKGU01000003.1"/>
</dbReference>
<evidence type="ECO:0000256" key="9">
    <source>
        <dbReference type="ARBA" id="ARBA00023096"/>
    </source>
</evidence>
<dbReference type="GO" id="GO:0005737">
    <property type="term" value="C:cytoplasm"/>
    <property type="evidence" value="ECO:0007669"/>
    <property type="project" value="UniProtKB-SubCell"/>
</dbReference>
<dbReference type="GO" id="GO:0006564">
    <property type="term" value="P:L-serine biosynthetic process"/>
    <property type="evidence" value="ECO:0007669"/>
    <property type="project" value="UniProtKB-UniRule"/>
</dbReference>
<dbReference type="EMBL" id="PKGU01000003">
    <property type="protein sequence ID" value="PKZ15094.1"/>
    <property type="molecule type" value="Genomic_DNA"/>
</dbReference>
<dbReference type="InterPro" id="IPR015424">
    <property type="entry name" value="PyrdxlP-dep_Trfase"/>
</dbReference>
<evidence type="ECO:0000313" key="16">
    <source>
        <dbReference type="Proteomes" id="UP000242263"/>
    </source>
</evidence>
<evidence type="ECO:0000256" key="11">
    <source>
        <dbReference type="ARBA" id="ARBA00047630"/>
    </source>
</evidence>
<dbReference type="InterPro" id="IPR015422">
    <property type="entry name" value="PyrdxlP-dep_Trfase_small"/>
</dbReference>
<keyword evidence="9 13" id="KW-0664">Pyridoxine biosynthesis</keyword>
<comment type="similarity">
    <text evidence="3 13">Belongs to the class-V pyridoxal-phosphate-dependent aminotransferase family. SerC subfamily.</text>
</comment>
<dbReference type="SUPFAM" id="SSF53383">
    <property type="entry name" value="PLP-dependent transferases"/>
    <property type="match status" value="1"/>
</dbReference>
<dbReference type="PANTHER" id="PTHR21152">
    <property type="entry name" value="AMINOTRANSFERASE CLASS V"/>
    <property type="match status" value="1"/>
</dbReference>
<comment type="catalytic activity">
    <reaction evidence="11 13">
        <text>4-(phosphooxy)-L-threonine + 2-oxoglutarate = (R)-3-hydroxy-2-oxo-4-phosphooxybutanoate + L-glutamate</text>
        <dbReference type="Rhea" id="RHEA:16573"/>
        <dbReference type="ChEBI" id="CHEBI:16810"/>
        <dbReference type="ChEBI" id="CHEBI:29985"/>
        <dbReference type="ChEBI" id="CHEBI:58452"/>
        <dbReference type="ChEBI" id="CHEBI:58538"/>
        <dbReference type="EC" id="2.6.1.52"/>
    </reaction>
</comment>
<dbReference type="UniPathway" id="UPA00244">
    <property type="reaction ID" value="UER00311"/>
</dbReference>
<feature type="binding site" evidence="13">
    <location>
        <begin position="80"/>
        <end position="81"/>
    </location>
    <ligand>
        <name>pyridoxal 5'-phosphate</name>
        <dbReference type="ChEBI" id="CHEBI:597326"/>
    </ligand>
</feature>
<dbReference type="EC" id="2.6.1.52" evidence="13"/>
<name>A0A2I1M4R2_9BIFI</name>
<evidence type="ECO:0000256" key="13">
    <source>
        <dbReference type="HAMAP-Rule" id="MF_00160"/>
    </source>
</evidence>
<evidence type="ECO:0000256" key="12">
    <source>
        <dbReference type="ARBA" id="ARBA00049007"/>
    </source>
</evidence>
<keyword evidence="10 13" id="KW-0718">Serine biosynthesis</keyword>
<evidence type="ECO:0000256" key="10">
    <source>
        <dbReference type="ARBA" id="ARBA00023299"/>
    </source>
</evidence>
<evidence type="ECO:0000256" key="7">
    <source>
        <dbReference type="ARBA" id="ARBA00022679"/>
    </source>
</evidence>
<comment type="pathway">
    <text evidence="2 13">Amino-acid biosynthesis; L-serine biosynthesis; L-serine from 3-phospho-D-glycerate: step 2/3.</text>
</comment>
<dbReference type="PIRSF" id="PIRSF000525">
    <property type="entry name" value="SerC"/>
    <property type="match status" value="1"/>
</dbReference>
<feature type="modified residue" description="N6-(pyridoxal phosphate)lysine" evidence="13">
    <location>
        <position position="200"/>
    </location>
</feature>
<keyword evidence="6 13" id="KW-0028">Amino-acid biosynthesis</keyword>
<dbReference type="NCBIfam" id="TIGR01366">
    <property type="entry name" value="serC_3"/>
    <property type="match status" value="1"/>
</dbReference>
<keyword evidence="7 13" id="KW-0808">Transferase</keyword>
<protein>
    <recommendedName>
        <fullName evidence="13">Phosphoserine aminotransferase</fullName>
        <ecNumber evidence="13">2.6.1.52</ecNumber>
    </recommendedName>
    <alternativeName>
        <fullName evidence="13">Phosphohydroxythreonine aminotransferase</fullName>
        <shortName evidence="13">PSAT</shortName>
    </alternativeName>
</protein>
<evidence type="ECO:0000256" key="2">
    <source>
        <dbReference type="ARBA" id="ARBA00005099"/>
    </source>
</evidence>
<keyword evidence="4 13" id="KW-0963">Cytoplasm</keyword>
<comment type="subunit">
    <text evidence="13">Homodimer.</text>
</comment>
<evidence type="ECO:0000256" key="5">
    <source>
        <dbReference type="ARBA" id="ARBA00022576"/>
    </source>
</evidence>
<evidence type="ECO:0000256" key="4">
    <source>
        <dbReference type="ARBA" id="ARBA00022490"/>
    </source>
</evidence>
<comment type="caution">
    <text evidence="15">The sequence shown here is derived from an EMBL/GenBank/DDBJ whole genome shotgun (WGS) entry which is preliminary data.</text>
</comment>
<comment type="cofactor">
    <cofactor evidence="13">
        <name>pyridoxal 5'-phosphate</name>
        <dbReference type="ChEBI" id="CHEBI:597326"/>
    </cofactor>
    <text evidence="13">Binds 1 pyridoxal phosphate per subunit.</text>
</comment>
<feature type="binding site" evidence="13">
    <location>
        <position position="176"/>
    </location>
    <ligand>
        <name>pyridoxal 5'-phosphate</name>
        <dbReference type="ChEBI" id="CHEBI:597326"/>
    </ligand>
</feature>
<dbReference type="GO" id="GO:0008453">
    <property type="term" value="F:alanine-glyoxylate transaminase activity"/>
    <property type="evidence" value="ECO:0007669"/>
    <property type="project" value="TreeGrafter"/>
</dbReference>
<dbReference type="GO" id="GO:0004760">
    <property type="term" value="F:L-serine-pyruvate transaminase activity"/>
    <property type="evidence" value="ECO:0007669"/>
    <property type="project" value="TreeGrafter"/>
</dbReference>
<organism evidence="15 16">
    <name type="scientific">Alloscardovia omnicolens</name>
    <dbReference type="NCBI Taxonomy" id="419015"/>
    <lineage>
        <taxon>Bacteria</taxon>
        <taxon>Bacillati</taxon>
        <taxon>Actinomycetota</taxon>
        <taxon>Actinomycetes</taxon>
        <taxon>Bifidobacteriales</taxon>
        <taxon>Bifidobacteriaceae</taxon>
        <taxon>Alloscardovia</taxon>
    </lineage>
</organism>
<dbReference type="InterPro" id="IPR006272">
    <property type="entry name" value="Pser_aminoTfrase_mycobac"/>
</dbReference>
<feature type="binding site" evidence="13">
    <location>
        <position position="153"/>
    </location>
    <ligand>
        <name>pyridoxal 5'-phosphate</name>
        <dbReference type="ChEBI" id="CHEBI:597326"/>
    </ligand>
</feature>
<comment type="function">
    <text evidence="1 13">Catalyzes the reversible conversion of 3-phosphohydroxypyruvate to phosphoserine and of 3-hydroxy-2-oxo-4-phosphonooxybutanoate to phosphohydroxythreonine.</text>
</comment>
<evidence type="ECO:0000256" key="3">
    <source>
        <dbReference type="ARBA" id="ARBA00006904"/>
    </source>
</evidence>
<accession>A0A2I1M4R2</accession>
<evidence type="ECO:0000256" key="1">
    <source>
        <dbReference type="ARBA" id="ARBA00003483"/>
    </source>
</evidence>
<feature type="domain" description="Aminotransferase class V" evidence="14">
    <location>
        <begin position="26"/>
        <end position="349"/>
    </location>
</feature>
<dbReference type="Pfam" id="PF00266">
    <property type="entry name" value="Aminotran_5"/>
    <property type="match status" value="1"/>
</dbReference>
<dbReference type="UniPathway" id="UPA00135">
    <property type="reaction ID" value="UER00197"/>
</dbReference>
<dbReference type="Gene3D" id="3.90.1150.10">
    <property type="entry name" value="Aspartate Aminotransferase, domain 1"/>
    <property type="match status" value="1"/>
</dbReference>
<dbReference type="Gene3D" id="3.40.640.10">
    <property type="entry name" value="Type I PLP-dependent aspartate aminotransferase-like (Major domain)"/>
    <property type="match status" value="1"/>
</dbReference>
<comment type="catalytic activity">
    <reaction evidence="12 13">
        <text>O-phospho-L-serine + 2-oxoglutarate = 3-phosphooxypyruvate + L-glutamate</text>
        <dbReference type="Rhea" id="RHEA:14329"/>
        <dbReference type="ChEBI" id="CHEBI:16810"/>
        <dbReference type="ChEBI" id="CHEBI:18110"/>
        <dbReference type="ChEBI" id="CHEBI:29985"/>
        <dbReference type="ChEBI" id="CHEBI:57524"/>
        <dbReference type="EC" id="2.6.1.52"/>
    </reaction>
</comment>
<feature type="binding site" evidence="13">
    <location>
        <position position="199"/>
    </location>
    <ligand>
        <name>pyridoxal 5'-phosphate</name>
        <dbReference type="ChEBI" id="CHEBI:597326"/>
    </ligand>
</feature>
<dbReference type="InterPro" id="IPR000192">
    <property type="entry name" value="Aminotrans_V_dom"/>
</dbReference>
<feature type="binding site" evidence="13">
    <location>
        <position position="20"/>
    </location>
    <ligand>
        <name>L-glutamate</name>
        <dbReference type="ChEBI" id="CHEBI:29985"/>
    </ligand>
</feature>
<feature type="binding site" evidence="13">
    <location>
        <position position="104"/>
    </location>
    <ligand>
        <name>pyridoxal 5'-phosphate</name>
        <dbReference type="ChEBI" id="CHEBI:597326"/>
    </ligand>
</feature>
<comment type="pathway">
    <text evidence="13">Cofactor biosynthesis; pyridoxine 5'-phosphate biosynthesis; pyridoxine 5'-phosphate from D-erythrose 4-phosphate: step 3/5.</text>
</comment>
<comment type="subcellular location">
    <subcellularLocation>
        <location evidence="13">Cytoplasm</location>
    </subcellularLocation>
</comment>
<feature type="binding site" evidence="13">
    <location>
        <position position="46"/>
    </location>
    <ligand>
        <name>L-glutamate</name>
        <dbReference type="ChEBI" id="CHEBI:29985"/>
    </ligand>
</feature>
<evidence type="ECO:0000256" key="8">
    <source>
        <dbReference type="ARBA" id="ARBA00022898"/>
    </source>
</evidence>
<evidence type="ECO:0000259" key="14">
    <source>
        <dbReference type="Pfam" id="PF00266"/>
    </source>
</evidence>